<dbReference type="AlphaFoldDB" id="A0A9P7MVN9"/>
<dbReference type="PANTHER" id="PTHR35605:SF1">
    <property type="entry name" value="ECP2 EFFECTOR PROTEIN DOMAIN-CONTAINING PROTEIN-RELATED"/>
    <property type="match status" value="1"/>
</dbReference>
<dbReference type="Proteomes" id="UP000784919">
    <property type="component" value="Unassembled WGS sequence"/>
</dbReference>
<dbReference type="EMBL" id="SRPR01000030">
    <property type="protein sequence ID" value="KAG5965489.1"/>
    <property type="molecule type" value="Genomic_DNA"/>
</dbReference>
<gene>
    <name evidence="3" type="ORF">E4U56_005892</name>
    <name evidence="2" type="ORF">E4U57_004072</name>
</gene>
<keyword evidence="4" id="KW-1185">Reference proteome</keyword>
<evidence type="ECO:0000313" key="4">
    <source>
        <dbReference type="Proteomes" id="UP000742024"/>
    </source>
</evidence>
<sequence length="210" mass="22997">MTFLNLKTLLLLGVVSVNVFAIKAPTEGYGVEKSSRNMRLAPADPSMTLNGPLEEVTYKANKLNPRWARDLEKRKPSETTSGSAAAQPTDVICNNGLGRWSLASAYDIKNSLSNLRQVTKKPQIGRGPKACSRLSCEGNSAIWWCNDSYEPRQQENYAGIIAAIEAILNKCTDSSSKPELVLGQAFMLGNWNVIIRSDKNYCTEPGGLEV</sequence>
<evidence type="ECO:0000313" key="3">
    <source>
        <dbReference type="EMBL" id="KAG5972564.1"/>
    </source>
</evidence>
<organism evidence="3 5">
    <name type="scientific">Claviceps arundinis</name>
    <dbReference type="NCBI Taxonomy" id="1623583"/>
    <lineage>
        <taxon>Eukaryota</taxon>
        <taxon>Fungi</taxon>
        <taxon>Dikarya</taxon>
        <taxon>Ascomycota</taxon>
        <taxon>Pezizomycotina</taxon>
        <taxon>Sordariomycetes</taxon>
        <taxon>Hypocreomycetidae</taxon>
        <taxon>Hypocreales</taxon>
        <taxon>Clavicipitaceae</taxon>
        <taxon>Claviceps</taxon>
    </lineage>
</organism>
<proteinExistence type="predicted"/>
<dbReference type="PANTHER" id="PTHR35605">
    <property type="entry name" value="ECP2 EFFECTOR PROTEIN DOMAIN-CONTAINING PROTEIN-RELATED"/>
    <property type="match status" value="1"/>
</dbReference>
<protein>
    <submittedName>
        <fullName evidence="3">Uncharacterized protein</fullName>
    </submittedName>
</protein>
<comment type="caution">
    <text evidence="3">The sequence shown here is derived from an EMBL/GenBank/DDBJ whole genome shotgun (WGS) entry which is preliminary data.</text>
</comment>
<dbReference type="OrthoDB" id="3552888at2759"/>
<name>A0A9P7MVN9_9HYPO</name>
<evidence type="ECO:0000313" key="2">
    <source>
        <dbReference type="EMBL" id="KAG5965489.1"/>
    </source>
</evidence>
<accession>A0A9P7MVN9</accession>
<evidence type="ECO:0000313" key="5">
    <source>
        <dbReference type="Proteomes" id="UP000784919"/>
    </source>
</evidence>
<feature type="chain" id="PRO_5040118677" evidence="1">
    <location>
        <begin position="22"/>
        <end position="210"/>
    </location>
</feature>
<evidence type="ECO:0000256" key="1">
    <source>
        <dbReference type="SAM" id="SignalP"/>
    </source>
</evidence>
<keyword evidence="1" id="KW-0732">Signal</keyword>
<reference evidence="3 4" key="1">
    <citation type="journal article" date="2020" name="bioRxiv">
        <title>Whole genome comparisons of ergot fungi reveals the divergence and evolution of species within the genus Claviceps are the result of varying mechanisms driving genome evolution and host range expansion.</title>
        <authorList>
            <person name="Wyka S.A."/>
            <person name="Mondo S.J."/>
            <person name="Liu M."/>
            <person name="Dettman J."/>
            <person name="Nalam V."/>
            <person name="Broders K.D."/>
        </authorList>
    </citation>
    <scope>NUCLEOTIDE SEQUENCE</scope>
    <source>
        <strain evidence="3">CCC 1102</strain>
        <strain evidence="2 4">LM583</strain>
    </source>
</reference>
<feature type="signal peptide" evidence="1">
    <location>
        <begin position="1"/>
        <end position="21"/>
    </location>
</feature>
<dbReference type="Proteomes" id="UP000742024">
    <property type="component" value="Unassembled WGS sequence"/>
</dbReference>
<dbReference type="EMBL" id="SRPS01000044">
    <property type="protein sequence ID" value="KAG5972564.1"/>
    <property type="molecule type" value="Genomic_DNA"/>
</dbReference>